<feature type="compositionally biased region" description="Low complexity" evidence="2">
    <location>
        <begin position="245"/>
        <end position="255"/>
    </location>
</feature>
<evidence type="ECO:0000256" key="1">
    <source>
        <dbReference type="SAM" id="Coils"/>
    </source>
</evidence>
<feature type="coiled-coil region" evidence="1">
    <location>
        <begin position="114"/>
        <end position="141"/>
    </location>
</feature>
<feature type="compositionally biased region" description="Pro residues" evidence="2">
    <location>
        <begin position="256"/>
        <end position="266"/>
    </location>
</feature>
<gene>
    <name evidence="3" type="ORF">ECRASSUSDP1_LOCUS7231</name>
</gene>
<reference evidence="3" key="1">
    <citation type="submission" date="2023-07" db="EMBL/GenBank/DDBJ databases">
        <authorList>
            <consortium name="AG Swart"/>
            <person name="Singh M."/>
            <person name="Singh A."/>
            <person name="Seah K."/>
            <person name="Emmerich C."/>
        </authorList>
    </citation>
    <scope>NUCLEOTIDE SEQUENCE</scope>
    <source>
        <strain evidence="3">DP1</strain>
    </source>
</reference>
<keyword evidence="4" id="KW-1185">Reference proteome</keyword>
<evidence type="ECO:0000313" key="3">
    <source>
        <dbReference type="EMBL" id="CAI2365962.1"/>
    </source>
</evidence>
<dbReference type="Proteomes" id="UP001295684">
    <property type="component" value="Unassembled WGS sequence"/>
</dbReference>
<accession>A0AAD1UFY7</accession>
<dbReference type="EMBL" id="CAMPGE010007038">
    <property type="protein sequence ID" value="CAI2365962.1"/>
    <property type="molecule type" value="Genomic_DNA"/>
</dbReference>
<evidence type="ECO:0000256" key="2">
    <source>
        <dbReference type="SAM" id="MobiDB-lite"/>
    </source>
</evidence>
<organism evidence="3 4">
    <name type="scientific">Euplotes crassus</name>
    <dbReference type="NCBI Taxonomy" id="5936"/>
    <lineage>
        <taxon>Eukaryota</taxon>
        <taxon>Sar</taxon>
        <taxon>Alveolata</taxon>
        <taxon>Ciliophora</taxon>
        <taxon>Intramacronucleata</taxon>
        <taxon>Spirotrichea</taxon>
        <taxon>Hypotrichia</taxon>
        <taxon>Euplotida</taxon>
        <taxon>Euplotidae</taxon>
        <taxon>Moneuplotes</taxon>
    </lineage>
</organism>
<feature type="compositionally biased region" description="Low complexity" evidence="2">
    <location>
        <begin position="23"/>
        <end position="34"/>
    </location>
</feature>
<keyword evidence="1" id="KW-0175">Coiled coil</keyword>
<feature type="region of interest" description="Disordered" evidence="2">
    <location>
        <begin position="245"/>
        <end position="295"/>
    </location>
</feature>
<comment type="caution">
    <text evidence="3">The sequence shown here is derived from an EMBL/GenBank/DDBJ whole genome shotgun (WGS) entry which is preliminary data.</text>
</comment>
<protein>
    <submittedName>
        <fullName evidence="3">Uncharacterized protein</fullName>
    </submittedName>
</protein>
<sequence>MFGGFGGFGGPPPGAPGMNVNMTTTTQQTTSTSSGGQGDPGQKSKEMQDRFKHREAKLPTYIALIDVLELKGENVAAMREASEGAKMTSEDMAKGQAVFEKITAAVMSFDFGKVMQYNDELMELERIDNEKERQFKKLEMLLKGFDKYEEIRQEFGIVVTTTTTQQVPLVSATITGPTPVVGVTSNTPLEARVAQLETNYAILKAEFEAFKTQQTLQNQTFDAIIKSLQGIPVTTTHTTHMTAPTTTTYQTTSAPAPAPVGAPPPMGGTATLSASATDGTATASAGGLSMQMKLG</sequence>
<name>A0AAD1UFY7_EUPCR</name>
<feature type="compositionally biased region" description="Low complexity" evidence="2">
    <location>
        <begin position="267"/>
        <end position="289"/>
    </location>
</feature>
<dbReference type="AlphaFoldDB" id="A0AAD1UFY7"/>
<feature type="region of interest" description="Disordered" evidence="2">
    <location>
        <begin position="1"/>
        <end position="50"/>
    </location>
</feature>
<proteinExistence type="predicted"/>
<evidence type="ECO:0000313" key="4">
    <source>
        <dbReference type="Proteomes" id="UP001295684"/>
    </source>
</evidence>